<sequence length="382" mass="43181">MQMAAQVNAKKPIIIKIHESVGFHRPSTILHAKHPSEAKDGRLDHNTNARKNWTPTCDKSQCHTFVCDQTACGSYQTLLAISTHEAKSKPSPNFQSQSKERKTKYEEDEDEDEDEAFFCGREWFMWGIKLARKPGEIVLEDNLERSYSTDEGALWVENWELRTGNPLTIDKRQPTKEDILTCVCLKASAGSSKCIHIGMFRDTSPPVPVPSPSYFSRAHISVNLLQRPRLHAKLSYSPNASIILTAVLARHLSIYFTHLPKIKCKCSKDPLQLVVPQRSGTLLVEFPLHWPTDKRHATTRGSSRRARLKPRNFGSLAKSGNRNRYRYSLFWARKLVWLLPPSGGFLAQSGLEDGAGAGAPPTNWRWAVTRNAATWPTETRIK</sequence>
<feature type="region of interest" description="Disordered" evidence="1">
    <location>
        <begin position="86"/>
        <end position="109"/>
    </location>
</feature>
<gene>
    <name evidence="2" type="ORF">HDC07424</name>
</gene>
<accession>Q6IG22</accession>
<dbReference type="AlphaFoldDB" id="Q6IG22"/>
<dbReference type="EMBL" id="BK003944">
    <property type="protein sequence ID" value="DAA02642.1"/>
    <property type="molecule type" value="Genomic_DNA"/>
</dbReference>
<evidence type="ECO:0000256" key="1">
    <source>
        <dbReference type="SAM" id="MobiDB-lite"/>
    </source>
</evidence>
<proteinExistence type="predicted"/>
<name>Q6IG22_DROME</name>
<evidence type="ECO:0000313" key="2">
    <source>
        <dbReference type="EMBL" id="DAA02642.1"/>
    </source>
</evidence>
<organism evidence="2">
    <name type="scientific">Drosophila melanogaster</name>
    <name type="common">Fruit fly</name>
    <dbReference type="NCBI Taxonomy" id="7227"/>
    <lineage>
        <taxon>Eukaryota</taxon>
        <taxon>Metazoa</taxon>
        <taxon>Ecdysozoa</taxon>
        <taxon>Arthropoda</taxon>
        <taxon>Hexapoda</taxon>
        <taxon>Insecta</taxon>
        <taxon>Pterygota</taxon>
        <taxon>Neoptera</taxon>
        <taxon>Endopterygota</taxon>
        <taxon>Diptera</taxon>
        <taxon>Brachycera</taxon>
        <taxon>Muscomorpha</taxon>
        <taxon>Ephydroidea</taxon>
        <taxon>Drosophilidae</taxon>
        <taxon>Drosophila</taxon>
        <taxon>Sophophora</taxon>
    </lineage>
</organism>
<protein>
    <submittedName>
        <fullName evidence="2">HDC07424</fullName>
    </submittedName>
</protein>
<reference evidence="2" key="1">
    <citation type="journal article" date="2003" name="Genome Biol.">
        <title>An integrated gene annotation and transcriptional profiling approach towards the full gene content of the Drosophila genome.</title>
        <authorList>
            <person name="Hild M."/>
            <person name="Beckmann B."/>
            <person name="Haas S.A."/>
            <person name="Koch B."/>
            <person name="Solovyev V."/>
            <person name="Busold C."/>
            <person name="Fellenberg K."/>
            <person name="Boutros M."/>
            <person name="Vingron M."/>
            <person name="Sauer F."/>
            <person name="Hoheisel J.D."/>
            <person name="Paro R."/>
        </authorList>
    </citation>
    <scope>NUCLEOTIDE SEQUENCE</scope>
</reference>